<evidence type="ECO:0000313" key="1">
    <source>
        <dbReference type="EMBL" id="MPC33021.1"/>
    </source>
</evidence>
<reference evidence="1 2" key="1">
    <citation type="submission" date="2019-05" db="EMBL/GenBank/DDBJ databases">
        <title>Another draft genome of Portunus trituberculatus and its Hox gene families provides insights of decapod evolution.</title>
        <authorList>
            <person name="Jeong J.-H."/>
            <person name="Song I."/>
            <person name="Kim S."/>
            <person name="Choi T."/>
            <person name="Kim D."/>
            <person name="Ryu S."/>
            <person name="Kim W."/>
        </authorList>
    </citation>
    <scope>NUCLEOTIDE SEQUENCE [LARGE SCALE GENOMIC DNA]</scope>
    <source>
        <tissue evidence="1">Muscle</tissue>
    </source>
</reference>
<dbReference type="AlphaFoldDB" id="A0A5B7EFG5"/>
<comment type="caution">
    <text evidence="1">The sequence shown here is derived from an EMBL/GenBank/DDBJ whole genome shotgun (WGS) entry which is preliminary data.</text>
</comment>
<dbReference type="EMBL" id="VSRR010002744">
    <property type="protein sequence ID" value="MPC33021.1"/>
    <property type="molecule type" value="Genomic_DNA"/>
</dbReference>
<name>A0A5B7EFG5_PORTR</name>
<protein>
    <submittedName>
        <fullName evidence="1">Uncharacterized protein</fullName>
    </submittedName>
</protein>
<proteinExistence type="predicted"/>
<gene>
    <name evidence="1" type="ORF">E2C01_026359</name>
</gene>
<evidence type="ECO:0000313" key="2">
    <source>
        <dbReference type="Proteomes" id="UP000324222"/>
    </source>
</evidence>
<accession>A0A5B7EFG5</accession>
<dbReference type="Proteomes" id="UP000324222">
    <property type="component" value="Unassembled WGS sequence"/>
</dbReference>
<sequence>MEAAVVQWNHACFRVRGVSKRTGSDPVHGPSVEDDTQYAIYGTKSKWADHDRKGSRVVVSIAKGWREGEMWGRGGRERLLAGSVLACQLRSCSRIFDAEECGCDPSGPGQGIPVTFDIRVVDCEVGEEYSLQRVHGRNGELCTFACSAISFTTEKVFRGQRADMVAQRCLGRKMTGQRNHVYRGPIRLQCVPSRRDVPWVM</sequence>
<keyword evidence="2" id="KW-1185">Reference proteome</keyword>
<organism evidence="1 2">
    <name type="scientific">Portunus trituberculatus</name>
    <name type="common">Swimming crab</name>
    <name type="synonym">Neptunus trituberculatus</name>
    <dbReference type="NCBI Taxonomy" id="210409"/>
    <lineage>
        <taxon>Eukaryota</taxon>
        <taxon>Metazoa</taxon>
        <taxon>Ecdysozoa</taxon>
        <taxon>Arthropoda</taxon>
        <taxon>Crustacea</taxon>
        <taxon>Multicrustacea</taxon>
        <taxon>Malacostraca</taxon>
        <taxon>Eumalacostraca</taxon>
        <taxon>Eucarida</taxon>
        <taxon>Decapoda</taxon>
        <taxon>Pleocyemata</taxon>
        <taxon>Brachyura</taxon>
        <taxon>Eubrachyura</taxon>
        <taxon>Portunoidea</taxon>
        <taxon>Portunidae</taxon>
        <taxon>Portuninae</taxon>
        <taxon>Portunus</taxon>
    </lineage>
</organism>